<accession>A0ABT0ZZL9</accession>
<feature type="compositionally biased region" description="Basic and acidic residues" evidence="2">
    <location>
        <begin position="902"/>
        <end position="926"/>
    </location>
</feature>
<dbReference type="EMBL" id="JAGSOV010000033">
    <property type="protein sequence ID" value="MCO1656198.1"/>
    <property type="molecule type" value="Genomic_DNA"/>
</dbReference>
<protein>
    <recommendedName>
        <fullName evidence="5">Chromosome segregation ATPase</fullName>
    </recommendedName>
</protein>
<dbReference type="RefSeq" id="WP_252438697.1">
    <property type="nucleotide sequence ID" value="NZ_JAGSOV010000033.1"/>
</dbReference>
<feature type="coiled-coil region" evidence="1">
    <location>
        <begin position="1072"/>
        <end position="1108"/>
    </location>
</feature>
<reference evidence="3" key="1">
    <citation type="submission" date="2021-04" db="EMBL/GenBank/DDBJ databases">
        <title>Pseudonocardia sp. nov., isolated from sandy soil of mangrove forest.</title>
        <authorList>
            <person name="Zan Z."/>
            <person name="Huang R."/>
            <person name="Liu W."/>
        </authorList>
    </citation>
    <scope>NUCLEOTIDE SEQUENCE</scope>
    <source>
        <strain evidence="3">S2-4</strain>
    </source>
</reference>
<keyword evidence="4" id="KW-1185">Reference proteome</keyword>
<gene>
    <name evidence="3" type="ORF">KDL28_14150</name>
</gene>
<evidence type="ECO:0000313" key="3">
    <source>
        <dbReference type="EMBL" id="MCO1656198.1"/>
    </source>
</evidence>
<dbReference type="Proteomes" id="UP001165283">
    <property type="component" value="Unassembled WGS sequence"/>
</dbReference>
<evidence type="ECO:0000256" key="1">
    <source>
        <dbReference type="SAM" id="Coils"/>
    </source>
</evidence>
<feature type="coiled-coil region" evidence="1">
    <location>
        <begin position="348"/>
        <end position="394"/>
    </location>
</feature>
<keyword evidence="1" id="KW-0175">Coiled coil</keyword>
<organism evidence="3 4">
    <name type="scientific">Pseudonocardia humida</name>
    <dbReference type="NCBI Taxonomy" id="2800819"/>
    <lineage>
        <taxon>Bacteria</taxon>
        <taxon>Bacillati</taxon>
        <taxon>Actinomycetota</taxon>
        <taxon>Actinomycetes</taxon>
        <taxon>Pseudonocardiales</taxon>
        <taxon>Pseudonocardiaceae</taxon>
        <taxon>Pseudonocardia</taxon>
    </lineage>
</organism>
<feature type="coiled-coil region" evidence="1">
    <location>
        <begin position="443"/>
        <end position="470"/>
    </location>
</feature>
<comment type="caution">
    <text evidence="3">The sequence shown here is derived from an EMBL/GenBank/DDBJ whole genome shotgun (WGS) entry which is preliminary data.</text>
</comment>
<sequence>MYELSRVRLFSVGPPGARYQDVCLDLRGLGAPVRGAPAQLDFFAADDVERVPRRPSPASVLFLENGGGKSVLLKLVFSVVLPGRRQVVGTTSTTVLEKFVLGDDVAHVACEWMHTGTGALLVTGKVSEWRGHTASSDPDKLTDAWYSFTPGDGFGLDDLPFTRERRRLTLAAFRDRLAEADQADPTRALVWETGHADWTRHLVDVGLDPELFRYQRAMNAGEGEAADAFTFPTDDAFVDFLLRAVLDPAEPGTLAELVAGYAKRIAERSDLELEREFVAGVLDLLGPLAAAERAARLARAGEATARREARGLAAAVLARRDVETARLETVARALAGAEEAARLAGGEVRRLREVAAELRRMVSALRLRDATAARDALQGEKDGAEELLEAWRAVEPVLRDRVAAAEARRLRAVVDAEQDKARPALRARQDAATALAAGLRAGAAAAERAARDAAEAVRAATARAEAARDEELRRTGEAAGHRAAVEQARVGLDRIRERVGEAVGAGLLRADEDAADAADRAESAARAADAELAELHATLERLRRDRRAADARLGAAREAAAAASGAAAAAEDAWARADERRRALVAQDRLAELLGVDTVEPGTDAGGAVELVAAALAEGERERTALLSEQDRDTRALRALGEGGLLPPPADVEQALAVLEGAGVRAWSGWRYLAMMPAQTREATLLRFPHLVGGLLLNDPADADRAREALAAARGLPCAAVAVGSTRAIEDSGPGAPGVEFVVPPNPAMVDEDAAAAVRDQLSAETAERGERLAGLQERLGADRELAARLREWVARYPPGALDHLAEARSDAAGAVAAARSAVDAASAEITAIDDRAEGLEAARAGLDAAATAARERAARLAALRGVGAEQADLRERERAAAVAAGEADDRAARARAAAELARGRASEAQRTEDRQTAAARSRYDEIAELPVDGAAGDRDTAPDQPLEVLRTEFRRAAAAYAAAEIDADLRSALMAAERTAEAARETVGELGAAVRERADALLRSPDGADDSARHAATAQAQRALVALTTRLQSAVTEVVVAERALAELPGHGGSVQPGGEPTDAEHGRELLDRVGHDLRAAEAAAERAEAHRAAAQAELRAAEAAAEGFAMLVRALGEDAAGDPGAAPAEPFAGDADTGSQRWAAAQAGVRAAAQARAQAETATRKAADAVARLAQDPRFDSVTSPVRRHILKIDRSETPAMAAEWESALRPRLRSLDDDLANIGRYRSGIVTRLQGMVGEALRTLRLAGRLSQLPEGLSDWSGQQFLRIRFDDIDDTELTARLGDVVDRTAAEHAGKAGPARDRRDGMGLLLRGVRAAMPKGVRVEMLKPDAVLRTERLRVSEIRDVFSGGQQLTAAIVLYCTMAALRANQRGQGRRRHAGVLFLDNPIGRASAGYLLELQFGVARALGVQLVYTTGLFDAGALGAFPLIIRLRNDADLRAGRKYLSVDEHVRHHLDELDAPDGTGRISAARIYRRPEPAAP</sequence>
<name>A0ABT0ZZL9_9PSEU</name>
<evidence type="ECO:0008006" key="5">
    <source>
        <dbReference type="Google" id="ProtNLM"/>
    </source>
</evidence>
<evidence type="ECO:0000256" key="2">
    <source>
        <dbReference type="SAM" id="MobiDB-lite"/>
    </source>
</evidence>
<feature type="coiled-coil region" evidence="1">
    <location>
        <begin position="518"/>
        <end position="559"/>
    </location>
</feature>
<proteinExistence type="predicted"/>
<evidence type="ECO:0000313" key="4">
    <source>
        <dbReference type="Proteomes" id="UP001165283"/>
    </source>
</evidence>
<feature type="region of interest" description="Disordered" evidence="2">
    <location>
        <begin position="902"/>
        <end position="945"/>
    </location>
</feature>